<protein>
    <submittedName>
        <fullName evidence="2">Uncharacterized protein</fullName>
    </submittedName>
</protein>
<dbReference type="PATRIC" id="fig|82380.10.peg.1023"/>
<keyword evidence="1" id="KW-0812">Transmembrane</keyword>
<reference evidence="2 3" key="1">
    <citation type="submission" date="2015-02" db="EMBL/GenBank/DDBJ databases">
        <title>Draft genome sequences of ten Microbacterium spp. with emphasis on heavy metal contaminated environments.</title>
        <authorList>
            <person name="Corretto E."/>
        </authorList>
    </citation>
    <scope>NUCLEOTIDE SEQUENCE [LARGE SCALE GENOMIC DNA]</scope>
    <source>
        <strain evidence="2 3">BEL163</strain>
    </source>
</reference>
<evidence type="ECO:0000256" key="1">
    <source>
        <dbReference type="SAM" id="Phobius"/>
    </source>
</evidence>
<gene>
    <name evidence="2" type="ORF">RN51_01018</name>
</gene>
<dbReference type="Proteomes" id="UP000033725">
    <property type="component" value="Unassembled WGS sequence"/>
</dbReference>
<keyword evidence="1" id="KW-0472">Membrane</keyword>
<accession>A0A0F0KYR8</accession>
<dbReference type="AlphaFoldDB" id="A0A0F0KYR8"/>
<keyword evidence="1" id="KW-1133">Transmembrane helix</keyword>
<evidence type="ECO:0000313" key="3">
    <source>
        <dbReference type="Proteomes" id="UP000033725"/>
    </source>
</evidence>
<sequence length="88" mass="9327">MGYVVAGVALLLWGILVGRAGRKLGVVLSLIPVAVWFGFLAWFEWTGTLDCPAGDALPAYLVIGLLAFLAGSNLAGWTVASRKARRKP</sequence>
<comment type="caution">
    <text evidence="2">The sequence shown here is derived from an EMBL/GenBank/DDBJ whole genome shotgun (WGS) entry which is preliminary data.</text>
</comment>
<name>A0A0F0KYR8_9MICO</name>
<evidence type="ECO:0000313" key="2">
    <source>
        <dbReference type="EMBL" id="KJL24421.1"/>
    </source>
</evidence>
<feature type="transmembrane region" description="Helical" evidence="1">
    <location>
        <begin position="24"/>
        <end position="45"/>
    </location>
</feature>
<feature type="transmembrane region" description="Helical" evidence="1">
    <location>
        <begin position="57"/>
        <end position="80"/>
    </location>
</feature>
<organism evidence="2 3">
    <name type="scientific">Microbacterium oxydans</name>
    <dbReference type="NCBI Taxonomy" id="82380"/>
    <lineage>
        <taxon>Bacteria</taxon>
        <taxon>Bacillati</taxon>
        <taxon>Actinomycetota</taxon>
        <taxon>Actinomycetes</taxon>
        <taxon>Micrococcales</taxon>
        <taxon>Microbacteriaceae</taxon>
        <taxon>Microbacterium</taxon>
    </lineage>
</organism>
<proteinExistence type="predicted"/>
<dbReference type="EMBL" id="JYIV01000020">
    <property type="protein sequence ID" value="KJL24421.1"/>
    <property type="molecule type" value="Genomic_DNA"/>
</dbReference>